<name>A0A9P6IY01_9FUNG</name>
<dbReference type="EMBL" id="JAAAHW010006933">
    <property type="protein sequence ID" value="KAF9953090.1"/>
    <property type="molecule type" value="Genomic_DNA"/>
</dbReference>
<gene>
    <name evidence="2" type="ORF">BGZ65_004867</name>
</gene>
<reference evidence="2" key="1">
    <citation type="journal article" date="2020" name="Fungal Divers.">
        <title>Resolving the Mortierellaceae phylogeny through synthesis of multi-gene phylogenetics and phylogenomics.</title>
        <authorList>
            <person name="Vandepol N."/>
            <person name="Liber J."/>
            <person name="Desiro A."/>
            <person name="Na H."/>
            <person name="Kennedy M."/>
            <person name="Barry K."/>
            <person name="Grigoriev I.V."/>
            <person name="Miller A.N."/>
            <person name="O'Donnell K."/>
            <person name="Stajich J.E."/>
            <person name="Bonito G."/>
        </authorList>
    </citation>
    <scope>NUCLEOTIDE SEQUENCE</scope>
    <source>
        <strain evidence="2">MES-2147</strain>
    </source>
</reference>
<proteinExistence type="predicted"/>
<sequence length="97" mass="10130">MDRTDASTDGTNATESPKHSTGSANLTHSSEAEDPTNPANPPGLTNPEVTDSKDPTDAVLNSPEILEKCPKDLRALAGILTTDDAPVFLVISVLCDL</sequence>
<protein>
    <submittedName>
        <fullName evidence="2">Uncharacterized protein</fullName>
    </submittedName>
</protein>
<dbReference type="AlphaFoldDB" id="A0A9P6IY01"/>
<evidence type="ECO:0000313" key="3">
    <source>
        <dbReference type="Proteomes" id="UP000749646"/>
    </source>
</evidence>
<comment type="caution">
    <text evidence="2">The sequence shown here is derived from an EMBL/GenBank/DDBJ whole genome shotgun (WGS) entry which is preliminary data.</text>
</comment>
<feature type="compositionally biased region" description="Polar residues" evidence="1">
    <location>
        <begin position="7"/>
        <end position="29"/>
    </location>
</feature>
<feature type="region of interest" description="Disordered" evidence="1">
    <location>
        <begin position="1"/>
        <end position="60"/>
    </location>
</feature>
<organism evidence="2 3">
    <name type="scientific">Modicella reniformis</name>
    <dbReference type="NCBI Taxonomy" id="1440133"/>
    <lineage>
        <taxon>Eukaryota</taxon>
        <taxon>Fungi</taxon>
        <taxon>Fungi incertae sedis</taxon>
        <taxon>Mucoromycota</taxon>
        <taxon>Mortierellomycotina</taxon>
        <taxon>Mortierellomycetes</taxon>
        <taxon>Mortierellales</taxon>
        <taxon>Mortierellaceae</taxon>
        <taxon>Modicella</taxon>
    </lineage>
</organism>
<accession>A0A9P6IY01</accession>
<keyword evidence="3" id="KW-1185">Reference proteome</keyword>
<evidence type="ECO:0000313" key="2">
    <source>
        <dbReference type="EMBL" id="KAF9953090.1"/>
    </source>
</evidence>
<dbReference type="Proteomes" id="UP000749646">
    <property type="component" value="Unassembled WGS sequence"/>
</dbReference>
<evidence type="ECO:0000256" key="1">
    <source>
        <dbReference type="SAM" id="MobiDB-lite"/>
    </source>
</evidence>